<feature type="compositionally biased region" description="Polar residues" evidence="1">
    <location>
        <begin position="7"/>
        <end position="22"/>
    </location>
</feature>
<feature type="compositionally biased region" description="Low complexity" evidence="1">
    <location>
        <begin position="271"/>
        <end position="298"/>
    </location>
</feature>
<feature type="region of interest" description="Disordered" evidence="1">
    <location>
        <begin position="236"/>
        <end position="314"/>
    </location>
</feature>
<keyword evidence="3" id="KW-1185">Reference proteome</keyword>
<dbReference type="OrthoDB" id="10680862at2759"/>
<sequence length="397" mass="44035">MPETAIANRNTSGGKRNRSNSAGPPILHATKRIKPIVYQDENTRPAGISDTPPPNESQAAAVAEKQRVKTEKARLKKDEEDADGERDKKGMQWEDKEISEMLMALFDPDGCCSKYTLEGGLMQIPMHGFKKLSEAVFNKARGPKSCKSKYDRLKATFDKIREFESVTGHAGDIDEDATEADRVEAKLQHARRKGKIVGKLDAATYLTWVRTGWLDLFKQGIGGHVGLEREVEHYAGKLSDVEPEQSDKEEDVSESDEVVLLKTPVVKPRSTKSAGATSTPASSTSSGKASSAAKPLSARQGVPVPPHKPRSLKGNSSLAFEEYLSASAKMMLSSNESMSSRVELLRQRDRREDQRLEEEKMRRRYQDALALLQMEGMDETLKEKARKVIAAYLSNEL</sequence>
<dbReference type="Proteomes" id="UP000186601">
    <property type="component" value="Unassembled WGS sequence"/>
</dbReference>
<dbReference type="STRING" id="98765.A0A2R6NFI4"/>
<organism evidence="2 3">
    <name type="scientific">Hermanssonia centrifuga</name>
    <dbReference type="NCBI Taxonomy" id="98765"/>
    <lineage>
        <taxon>Eukaryota</taxon>
        <taxon>Fungi</taxon>
        <taxon>Dikarya</taxon>
        <taxon>Basidiomycota</taxon>
        <taxon>Agaricomycotina</taxon>
        <taxon>Agaricomycetes</taxon>
        <taxon>Polyporales</taxon>
        <taxon>Meruliaceae</taxon>
        <taxon>Hermanssonia</taxon>
    </lineage>
</organism>
<name>A0A2R6NFI4_9APHY</name>
<reference evidence="2 3" key="1">
    <citation type="submission" date="2018-02" db="EMBL/GenBank/DDBJ databases">
        <title>Genome sequence of the basidiomycete white-rot fungus Phlebia centrifuga.</title>
        <authorList>
            <person name="Granchi Z."/>
            <person name="Peng M."/>
            <person name="de Vries R.P."/>
            <person name="Hilden K."/>
            <person name="Makela M.R."/>
            <person name="Grigoriev I."/>
            <person name="Riley R."/>
        </authorList>
    </citation>
    <scope>NUCLEOTIDE SEQUENCE [LARGE SCALE GENOMIC DNA]</scope>
    <source>
        <strain evidence="2 3">FBCC195</strain>
    </source>
</reference>
<dbReference type="AlphaFoldDB" id="A0A2R6NFI4"/>
<gene>
    <name evidence="2" type="ORF">PHLCEN_2v13018</name>
</gene>
<feature type="region of interest" description="Disordered" evidence="1">
    <location>
        <begin position="1"/>
        <end position="89"/>
    </location>
</feature>
<protein>
    <submittedName>
        <fullName evidence="2">Uncharacterized protein</fullName>
    </submittedName>
</protein>
<comment type="caution">
    <text evidence="2">The sequence shown here is derived from an EMBL/GenBank/DDBJ whole genome shotgun (WGS) entry which is preliminary data.</text>
</comment>
<dbReference type="EMBL" id="MLYV02001295">
    <property type="protein sequence ID" value="PSR71049.1"/>
    <property type="molecule type" value="Genomic_DNA"/>
</dbReference>
<feature type="compositionally biased region" description="Basic and acidic residues" evidence="1">
    <location>
        <begin position="64"/>
        <end position="89"/>
    </location>
</feature>
<evidence type="ECO:0000313" key="2">
    <source>
        <dbReference type="EMBL" id="PSR71049.1"/>
    </source>
</evidence>
<evidence type="ECO:0000313" key="3">
    <source>
        <dbReference type="Proteomes" id="UP000186601"/>
    </source>
</evidence>
<evidence type="ECO:0000256" key="1">
    <source>
        <dbReference type="SAM" id="MobiDB-lite"/>
    </source>
</evidence>
<feature type="compositionally biased region" description="Acidic residues" evidence="1">
    <location>
        <begin position="241"/>
        <end position="257"/>
    </location>
</feature>
<accession>A0A2R6NFI4</accession>
<proteinExistence type="predicted"/>